<evidence type="ECO:0000313" key="3">
    <source>
        <dbReference type="Proteomes" id="UP000193090"/>
    </source>
</evidence>
<dbReference type="GO" id="GO:0016705">
    <property type="term" value="F:oxidoreductase activity, acting on paired donors, with incorporation or reduction of molecular oxygen"/>
    <property type="evidence" value="ECO:0007669"/>
    <property type="project" value="InterPro"/>
</dbReference>
<dbReference type="OrthoDB" id="4760590at2"/>
<organism evidence="2 3">
    <name type="scientific">Mycolicibacillus trivialis</name>
    <dbReference type="NCBI Taxonomy" id="1798"/>
    <lineage>
        <taxon>Bacteria</taxon>
        <taxon>Bacillati</taxon>
        <taxon>Actinomycetota</taxon>
        <taxon>Actinomycetes</taxon>
        <taxon>Mycobacteriales</taxon>
        <taxon>Mycobacteriaceae</taxon>
        <taxon>Mycolicibacillus</taxon>
    </lineage>
</organism>
<evidence type="ECO:0000259" key="1">
    <source>
        <dbReference type="Pfam" id="PF00296"/>
    </source>
</evidence>
<dbReference type="InterPro" id="IPR036661">
    <property type="entry name" value="Luciferase-like_sf"/>
</dbReference>
<protein>
    <submittedName>
        <fullName evidence="2">LLM class F420-dependent oxidoreductase</fullName>
    </submittedName>
</protein>
<dbReference type="AlphaFoldDB" id="A0A1X2EHE5"/>
<dbReference type="Pfam" id="PF00296">
    <property type="entry name" value="Bac_luciferase"/>
    <property type="match status" value="1"/>
</dbReference>
<dbReference type="SUPFAM" id="SSF51679">
    <property type="entry name" value="Bacterial luciferase-like"/>
    <property type="match status" value="1"/>
</dbReference>
<dbReference type="RefSeq" id="WP_085110623.1">
    <property type="nucleotide sequence ID" value="NZ_JACKSN010000061.1"/>
</dbReference>
<dbReference type="InterPro" id="IPR011251">
    <property type="entry name" value="Luciferase-like_dom"/>
</dbReference>
<keyword evidence="3" id="KW-1185">Reference proteome</keyword>
<dbReference type="Gene3D" id="3.20.20.30">
    <property type="entry name" value="Luciferase-like domain"/>
    <property type="match status" value="2"/>
</dbReference>
<dbReference type="InterPro" id="IPR050766">
    <property type="entry name" value="Bact_Lucif_Oxidored"/>
</dbReference>
<dbReference type="EMBL" id="LQPZ01000033">
    <property type="protein sequence ID" value="ORX02132.1"/>
    <property type="molecule type" value="Genomic_DNA"/>
</dbReference>
<dbReference type="STRING" id="1798.AWC30_13065"/>
<reference evidence="2 3" key="1">
    <citation type="submission" date="2016-01" db="EMBL/GenBank/DDBJ databases">
        <title>The new phylogeny of the genus Mycobacterium.</title>
        <authorList>
            <person name="Tarcisio F."/>
            <person name="Conor M."/>
            <person name="Antonella G."/>
            <person name="Elisabetta G."/>
            <person name="Giulia F.S."/>
            <person name="Sara T."/>
            <person name="Anna F."/>
            <person name="Clotilde B."/>
            <person name="Roberto B."/>
            <person name="Veronica D.S."/>
            <person name="Fabio R."/>
            <person name="Monica P."/>
            <person name="Olivier J."/>
            <person name="Enrico T."/>
            <person name="Nicola S."/>
        </authorList>
    </citation>
    <scope>NUCLEOTIDE SEQUENCE [LARGE SCALE GENOMIC DNA]</scope>
    <source>
        <strain evidence="2 3">DSM 44153</strain>
    </source>
</reference>
<dbReference type="InterPro" id="IPR019922">
    <property type="entry name" value="Lucif-like_OxRdatse_MSMEG_4141"/>
</dbReference>
<dbReference type="NCBIfam" id="TIGR03620">
    <property type="entry name" value="F420_MSMEG_4141"/>
    <property type="match status" value="1"/>
</dbReference>
<proteinExistence type="predicted"/>
<dbReference type="GO" id="GO:0005829">
    <property type="term" value="C:cytosol"/>
    <property type="evidence" value="ECO:0007669"/>
    <property type="project" value="TreeGrafter"/>
</dbReference>
<evidence type="ECO:0000313" key="2">
    <source>
        <dbReference type="EMBL" id="ORX02132.1"/>
    </source>
</evidence>
<feature type="domain" description="Luciferase-like" evidence="1">
    <location>
        <begin position="25"/>
        <end position="256"/>
    </location>
</feature>
<sequence length="285" mass="30286">MTDAIALKPELGRYGVWTFGRVTPDEAVEIERLGYGALWVGGSPAADLEFVEPILAATETLQVATGIVNIWTAPAAEVAASFQRIEAAHPSRFLLGIGAGHREHTEEYTSPVQALEDYLEALDVAGVPTSRRVVAALGPRVLELAAQHSAGAHPYLTIPEHTGGARELIGNTVFLAPEHKVVLTTDAEAARGVGRKALDLYLGLSNYVKNWHRMGFGSADVSKPGSDRFVDAMVAHGTAAQIAARLEEHLDAGADHVAIQVLGGRDQLLPTLTELAEPLGLTARD</sequence>
<dbReference type="PANTHER" id="PTHR30137:SF18">
    <property type="entry name" value="CONSERVED PROTEIN"/>
    <property type="match status" value="1"/>
</dbReference>
<accession>A0A1X2EHE5</accession>
<dbReference type="Proteomes" id="UP000193090">
    <property type="component" value="Unassembled WGS sequence"/>
</dbReference>
<name>A0A1X2EHE5_9MYCO</name>
<dbReference type="PANTHER" id="PTHR30137">
    <property type="entry name" value="LUCIFERASE-LIKE MONOOXYGENASE"/>
    <property type="match status" value="1"/>
</dbReference>
<comment type="caution">
    <text evidence="2">The sequence shown here is derived from an EMBL/GenBank/DDBJ whole genome shotgun (WGS) entry which is preliminary data.</text>
</comment>
<gene>
    <name evidence="2" type="ORF">AWC30_13065</name>
</gene>